<gene>
    <name evidence="2" type="ORF">FEV51_11455</name>
</gene>
<organism evidence="2 3">
    <name type="scientific">Qipengyuania marisflavi</name>
    <dbReference type="NCBI Taxonomy" id="2486356"/>
    <lineage>
        <taxon>Bacteria</taxon>
        <taxon>Pseudomonadati</taxon>
        <taxon>Pseudomonadota</taxon>
        <taxon>Alphaproteobacteria</taxon>
        <taxon>Sphingomonadales</taxon>
        <taxon>Erythrobacteraceae</taxon>
        <taxon>Qipengyuania</taxon>
    </lineage>
</organism>
<accession>A0A5S3P0X2</accession>
<reference evidence="2 3" key="1">
    <citation type="submission" date="2019-05" db="EMBL/GenBank/DDBJ databases">
        <title>Erythrobacter marisflavi sp. nov., isolated from isolated from water of an estuary environment.</title>
        <authorList>
            <person name="Yoon J.-H."/>
        </authorList>
    </citation>
    <scope>NUCLEOTIDE SEQUENCE [LARGE SCALE GENOMIC DNA]</scope>
    <source>
        <strain evidence="2 3">KEM-5</strain>
    </source>
</reference>
<dbReference type="AlphaFoldDB" id="A0A5S3P0X2"/>
<dbReference type="Proteomes" id="UP000309668">
    <property type="component" value="Unassembled WGS sequence"/>
</dbReference>
<name>A0A5S3P0X2_9SPHN</name>
<evidence type="ECO:0000256" key="1">
    <source>
        <dbReference type="SAM" id="SignalP"/>
    </source>
</evidence>
<keyword evidence="3" id="KW-1185">Reference proteome</keyword>
<evidence type="ECO:0000313" key="3">
    <source>
        <dbReference type="Proteomes" id="UP000309668"/>
    </source>
</evidence>
<dbReference type="OrthoDB" id="7204730at2"/>
<sequence length="284" mass="30485">MTFRQSLTAGILAGCAALAAPLAAQTADAPDPAQADDRLLDDARKAERIGAQLYAFDQAAWHGSDAFAKDVSAIPQGVVPLGYVVVPSDQDALDLVFYGVQDEQPVQVARYVIDGGEVTSGGIAIAPLGTLEERLMAARNTAIKTAENEQFQFCADAMPNTVVLPPDEFDEVSVYLLTPMIEHGSFPLSGHYRVLTLNGGAIRGWERFGSACEAISWDPEDDELDLRVFYTSEAKSRHPSEIHSFVGHYVPFSLGVVTGKVVWPVLGGAFADPVEADPEMMATE</sequence>
<feature type="signal peptide" evidence="1">
    <location>
        <begin position="1"/>
        <end position="19"/>
    </location>
</feature>
<feature type="chain" id="PRO_5024465873" evidence="1">
    <location>
        <begin position="20"/>
        <end position="284"/>
    </location>
</feature>
<evidence type="ECO:0000313" key="2">
    <source>
        <dbReference type="EMBL" id="TMM46216.1"/>
    </source>
</evidence>
<protein>
    <submittedName>
        <fullName evidence="2">Uncharacterized protein</fullName>
    </submittedName>
</protein>
<dbReference type="RefSeq" id="WP_138619061.1">
    <property type="nucleotide sequence ID" value="NZ_VCAO01000008.1"/>
</dbReference>
<comment type="caution">
    <text evidence="2">The sequence shown here is derived from an EMBL/GenBank/DDBJ whole genome shotgun (WGS) entry which is preliminary data.</text>
</comment>
<dbReference type="EMBL" id="VCAO01000008">
    <property type="protein sequence ID" value="TMM46216.1"/>
    <property type="molecule type" value="Genomic_DNA"/>
</dbReference>
<dbReference type="PROSITE" id="PS51257">
    <property type="entry name" value="PROKAR_LIPOPROTEIN"/>
    <property type="match status" value="1"/>
</dbReference>
<keyword evidence="1" id="KW-0732">Signal</keyword>
<proteinExistence type="predicted"/>